<protein>
    <submittedName>
        <fullName evidence="1">Uncharacterized protein</fullName>
    </submittedName>
</protein>
<dbReference type="RefSeq" id="WP_141311211.1">
    <property type="nucleotide sequence ID" value="NZ_BJND01000028.1"/>
</dbReference>
<dbReference type="OrthoDB" id="4246477at2"/>
<organism evidence="1 2">
    <name type="scientific">Streptomyces spinoverrucosus</name>
    <dbReference type="NCBI Taxonomy" id="284043"/>
    <lineage>
        <taxon>Bacteria</taxon>
        <taxon>Bacillati</taxon>
        <taxon>Actinomycetota</taxon>
        <taxon>Actinomycetes</taxon>
        <taxon>Kitasatosporales</taxon>
        <taxon>Streptomycetaceae</taxon>
        <taxon>Streptomyces</taxon>
    </lineage>
</organism>
<dbReference type="AlphaFoldDB" id="A0A4Y3VLS6"/>
<keyword evidence="2" id="KW-1185">Reference proteome</keyword>
<dbReference type="Proteomes" id="UP000317881">
    <property type="component" value="Unassembled WGS sequence"/>
</dbReference>
<accession>A0A4Y3VLS6</accession>
<dbReference type="InterPro" id="IPR046300">
    <property type="entry name" value="DUF6415"/>
</dbReference>
<dbReference type="Pfam" id="PF19979">
    <property type="entry name" value="DUF6415"/>
    <property type="match status" value="1"/>
</dbReference>
<name>A0A4Y3VLS6_9ACTN</name>
<proteinExistence type="predicted"/>
<comment type="caution">
    <text evidence="1">The sequence shown here is derived from an EMBL/GenBank/DDBJ whole genome shotgun (WGS) entry which is preliminary data.</text>
</comment>
<sequence length="116" mass="12711">MNTSHPIDIGTMRSTAHRLLADDAEPPSSEELETLTLQLRGHIDLLIPEVETAALRLPRYYPPRDSALTLVWVARRLLTSGPPPGAEVHRELAHCHTALCDRYEQLSSSPAGQGGP</sequence>
<evidence type="ECO:0000313" key="1">
    <source>
        <dbReference type="EMBL" id="GEC06579.1"/>
    </source>
</evidence>
<dbReference type="EMBL" id="BJND01000028">
    <property type="protein sequence ID" value="GEC06579.1"/>
    <property type="molecule type" value="Genomic_DNA"/>
</dbReference>
<evidence type="ECO:0000313" key="2">
    <source>
        <dbReference type="Proteomes" id="UP000317881"/>
    </source>
</evidence>
<reference evidence="1 2" key="1">
    <citation type="submission" date="2019-06" db="EMBL/GenBank/DDBJ databases">
        <title>Whole genome shotgun sequence of Streptomyces spinoverrucosus NBRC 14228.</title>
        <authorList>
            <person name="Hosoyama A."/>
            <person name="Uohara A."/>
            <person name="Ohji S."/>
            <person name="Ichikawa N."/>
        </authorList>
    </citation>
    <scope>NUCLEOTIDE SEQUENCE [LARGE SCALE GENOMIC DNA]</scope>
    <source>
        <strain evidence="1 2">NBRC 14228</strain>
    </source>
</reference>
<gene>
    <name evidence="1" type="ORF">SSP24_42340</name>
</gene>